<reference evidence="2" key="1">
    <citation type="submission" date="2016-09" db="EMBL/GenBank/DDBJ databases">
        <authorList>
            <person name="Gulvik C.A."/>
        </authorList>
    </citation>
    <scope>NUCLEOTIDE SEQUENCE [LARGE SCALE GENOMIC DNA]</scope>
    <source>
        <strain evidence="2">DSM 23328</strain>
    </source>
</reference>
<name>A0A1E5GDF0_9ENTE</name>
<dbReference type="AlphaFoldDB" id="A0A1E5GDF0"/>
<evidence type="ECO:0000313" key="2">
    <source>
        <dbReference type="Proteomes" id="UP000094068"/>
    </source>
</evidence>
<sequence length="129" mass="14817">MNFEKIKRQLTETDPQSFLTAVLENVQDKDSTVIFSQTVEEQFEQNVQYLASDETISLDDLSIWKEHGFLVVAQTIDGDYIAGTMEQTFVIPVSLYKSDIESYDLFLSDFFIAYTNRTIHSQILPAMNT</sequence>
<dbReference type="EMBL" id="MIJZ01000014">
    <property type="protein sequence ID" value="OEG10743.1"/>
    <property type="molecule type" value="Genomic_DNA"/>
</dbReference>
<keyword evidence="2" id="KW-1185">Reference proteome</keyword>
<evidence type="ECO:0000313" key="1">
    <source>
        <dbReference type="EMBL" id="OEG10743.1"/>
    </source>
</evidence>
<dbReference type="Proteomes" id="UP000094068">
    <property type="component" value="Unassembled WGS sequence"/>
</dbReference>
<organism evidence="1 2">
    <name type="scientific">Enterococcus ureasiticus</name>
    <dbReference type="NCBI Taxonomy" id="903984"/>
    <lineage>
        <taxon>Bacteria</taxon>
        <taxon>Bacillati</taxon>
        <taxon>Bacillota</taxon>
        <taxon>Bacilli</taxon>
        <taxon>Lactobacillales</taxon>
        <taxon>Enterococcaceae</taxon>
        <taxon>Enterococcus</taxon>
    </lineage>
</organism>
<gene>
    <name evidence="1" type="ORF">BCR21_10600</name>
</gene>
<proteinExistence type="predicted"/>
<comment type="caution">
    <text evidence="1">The sequence shown here is derived from an EMBL/GenBank/DDBJ whole genome shotgun (WGS) entry which is preliminary data.</text>
</comment>
<accession>A0A1E5GDF0</accession>
<dbReference type="STRING" id="903984.BCR21_10600"/>
<dbReference type="OrthoDB" id="2185058at2"/>
<protein>
    <submittedName>
        <fullName evidence="1">Uncharacterized protein</fullName>
    </submittedName>
</protein>
<dbReference type="RefSeq" id="WP_069646499.1">
    <property type="nucleotide sequence ID" value="NZ_MIJZ01000014.1"/>
</dbReference>